<evidence type="ECO:0000313" key="2">
    <source>
        <dbReference type="EMBL" id="GCA64402.1"/>
    </source>
</evidence>
<accession>A0A391P9X6</accession>
<dbReference type="EMBL" id="BDIP01007121">
    <property type="protein sequence ID" value="GCA64402.1"/>
    <property type="molecule type" value="Genomic_DNA"/>
</dbReference>
<organism evidence="2 3">
    <name type="scientific">Kipferlia bialata</name>
    <dbReference type="NCBI Taxonomy" id="797122"/>
    <lineage>
        <taxon>Eukaryota</taxon>
        <taxon>Metamonada</taxon>
        <taxon>Carpediemonas-like organisms</taxon>
        <taxon>Kipferlia</taxon>
    </lineage>
</organism>
<reference evidence="2 3" key="1">
    <citation type="journal article" date="2018" name="PLoS ONE">
        <title>The draft genome of Kipferlia bialata reveals reductive genome evolution in fornicate parasites.</title>
        <authorList>
            <person name="Tanifuji G."/>
            <person name="Takabayashi S."/>
            <person name="Kume K."/>
            <person name="Takagi M."/>
            <person name="Nakayama T."/>
            <person name="Kamikawa R."/>
            <person name="Inagaki Y."/>
            <person name="Hashimoto T."/>
        </authorList>
    </citation>
    <scope>NUCLEOTIDE SEQUENCE [LARGE SCALE GENOMIC DNA]</scope>
    <source>
        <strain evidence="2">NY0173</strain>
    </source>
</reference>
<dbReference type="AlphaFoldDB" id="A0A391P9X6"/>
<proteinExistence type="predicted"/>
<sequence>MYGQRALRPQSAVDTLAKMASRRRVRPSLSARRPVSARPSGSRRDLLSRPGSAATGASSRPQSAVVYRGTVGGGSGDRPISARGTFHRRTTDPSQMAADVCGAISMGYIQP</sequence>
<protein>
    <submittedName>
        <fullName evidence="2">Uncharacterized protein</fullName>
    </submittedName>
</protein>
<evidence type="ECO:0000313" key="3">
    <source>
        <dbReference type="Proteomes" id="UP000265618"/>
    </source>
</evidence>
<keyword evidence="3" id="KW-1185">Reference proteome</keyword>
<comment type="caution">
    <text evidence="2">The sequence shown here is derived from an EMBL/GenBank/DDBJ whole genome shotgun (WGS) entry which is preliminary data.</text>
</comment>
<feature type="non-terminal residue" evidence="2">
    <location>
        <position position="111"/>
    </location>
</feature>
<evidence type="ECO:0000256" key="1">
    <source>
        <dbReference type="SAM" id="MobiDB-lite"/>
    </source>
</evidence>
<gene>
    <name evidence="2" type="ORF">KIPB_014162</name>
</gene>
<name>A0A391P9X6_9EUKA</name>
<feature type="compositionally biased region" description="Low complexity" evidence="1">
    <location>
        <begin position="27"/>
        <end position="40"/>
    </location>
</feature>
<feature type="region of interest" description="Disordered" evidence="1">
    <location>
        <begin position="1"/>
        <end position="94"/>
    </location>
</feature>
<dbReference type="Proteomes" id="UP000265618">
    <property type="component" value="Unassembled WGS sequence"/>
</dbReference>